<evidence type="ECO:0000313" key="5">
    <source>
        <dbReference type="EMBL" id="KAL0058766.1"/>
    </source>
</evidence>
<dbReference type="SMART" id="SM00028">
    <property type="entry name" value="TPR"/>
    <property type="match status" value="3"/>
</dbReference>
<feature type="coiled-coil region" evidence="4">
    <location>
        <begin position="358"/>
        <end position="392"/>
    </location>
</feature>
<evidence type="ECO:0000256" key="1">
    <source>
        <dbReference type="ARBA" id="ARBA00022737"/>
    </source>
</evidence>
<name>A0ABR2ZB20_9AGAR</name>
<dbReference type="PANTHER" id="PTHR45831">
    <property type="entry name" value="LD24721P"/>
    <property type="match status" value="1"/>
</dbReference>
<dbReference type="InterPro" id="IPR011990">
    <property type="entry name" value="TPR-like_helical_dom_sf"/>
</dbReference>
<dbReference type="Proteomes" id="UP001437256">
    <property type="component" value="Unassembled WGS sequence"/>
</dbReference>
<keyword evidence="6" id="KW-1185">Reference proteome</keyword>
<dbReference type="InterPro" id="IPR047150">
    <property type="entry name" value="SGT"/>
</dbReference>
<proteinExistence type="predicted"/>
<dbReference type="PROSITE" id="PS50005">
    <property type="entry name" value="TPR"/>
    <property type="match status" value="1"/>
</dbReference>
<comment type="caution">
    <text evidence="5">The sequence shown here is derived from an EMBL/GenBank/DDBJ whole genome shotgun (WGS) entry which is preliminary data.</text>
</comment>
<evidence type="ECO:0000256" key="3">
    <source>
        <dbReference type="PROSITE-ProRule" id="PRU00339"/>
    </source>
</evidence>
<keyword evidence="1" id="KW-0677">Repeat</keyword>
<sequence length="529" mass="60043">MSQTHQGKQIRVESLKDEGNRLFVAKKFEAAIKKYGEAIALDDQNPILFANRAACNLSLRRYMDAAIDAAKATHLNPNYPKAWARLATAYDELRQFEQSVICWSKALETLPQENLAESELKQKEQYEKGCAAARRAEKDWKKETQGRTYTTRVTPENSQLPWVRAMEFKVELERERKYDSSAWAIASAYEQFLAGTTEMDDVKTFPVAGGLSAVAFNLRSIANITNAILCDRRVLQFADGAWVAKVNKQIRGETAGTGAWTNAGPTTLMQEANARRVEKGWGHVRQAVSTTVRCWILLGHLQGGLNQNEVLQLEYLDRVLEVVRWGRREWNKVPTENRGVVFLESFMYGVQGLHMEALMKVSSREKNIEKKLQRLEELRKEADEVIDSVSGNPIPPRENDPSFAAAYYYYPRGSAYSMKGYYHREKAKLTTDEAEAKRLMREAAKEYMSACQNFYEGDEHHSWFMSIALENMVSGSAPPCDIAECMENLKAALPKMQKIWAKSAMAMQGRDARIQMQLTHEAAPRGQLP</sequence>
<evidence type="ECO:0000313" key="6">
    <source>
        <dbReference type="Proteomes" id="UP001437256"/>
    </source>
</evidence>
<dbReference type="Gene3D" id="1.25.40.10">
    <property type="entry name" value="Tetratricopeptide repeat domain"/>
    <property type="match status" value="1"/>
</dbReference>
<gene>
    <name evidence="5" type="ORF">AAF712_014538</name>
</gene>
<dbReference type="InterPro" id="IPR019734">
    <property type="entry name" value="TPR_rpt"/>
</dbReference>
<keyword evidence="2 3" id="KW-0802">TPR repeat</keyword>
<dbReference type="PANTHER" id="PTHR45831:SF2">
    <property type="entry name" value="LD24721P"/>
    <property type="match status" value="1"/>
</dbReference>
<protein>
    <submittedName>
        <fullName evidence="5">Uncharacterized protein</fullName>
    </submittedName>
</protein>
<dbReference type="EMBL" id="JBBXMP010000277">
    <property type="protein sequence ID" value="KAL0058766.1"/>
    <property type="molecule type" value="Genomic_DNA"/>
</dbReference>
<organism evidence="5 6">
    <name type="scientific">Marasmius tenuissimus</name>
    <dbReference type="NCBI Taxonomy" id="585030"/>
    <lineage>
        <taxon>Eukaryota</taxon>
        <taxon>Fungi</taxon>
        <taxon>Dikarya</taxon>
        <taxon>Basidiomycota</taxon>
        <taxon>Agaricomycotina</taxon>
        <taxon>Agaricomycetes</taxon>
        <taxon>Agaricomycetidae</taxon>
        <taxon>Agaricales</taxon>
        <taxon>Marasmiineae</taxon>
        <taxon>Marasmiaceae</taxon>
        <taxon>Marasmius</taxon>
    </lineage>
</organism>
<evidence type="ECO:0000256" key="4">
    <source>
        <dbReference type="SAM" id="Coils"/>
    </source>
</evidence>
<accession>A0ABR2ZB20</accession>
<dbReference type="SUPFAM" id="SSF48452">
    <property type="entry name" value="TPR-like"/>
    <property type="match status" value="1"/>
</dbReference>
<evidence type="ECO:0000256" key="2">
    <source>
        <dbReference type="ARBA" id="ARBA00022803"/>
    </source>
</evidence>
<feature type="repeat" description="TPR" evidence="3">
    <location>
        <begin position="80"/>
        <end position="113"/>
    </location>
</feature>
<reference evidence="5 6" key="1">
    <citation type="submission" date="2024-05" db="EMBL/GenBank/DDBJ databases">
        <title>A draft genome resource for the thread blight pathogen Marasmius tenuissimus strain MS-2.</title>
        <authorList>
            <person name="Yulfo-Soto G.E."/>
            <person name="Baruah I.K."/>
            <person name="Amoako-Attah I."/>
            <person name="Bukari Y."/>
            <person name="Meinhardt L.W."/>
            <person name="Bailey B.A."/>
            <person name="Cohen S.P."/>
        </authorList>
    </citation>
    <scope>NUCLEOTIDE SEQUENCE [LARGE SCALE GENOMIC DNA]</scope>
    <source>
        <strain evidence="5 6">MS-2</strain>
    </source>
</reference>
<keyword evidence="4" id="KW-0175">Coiled coil</keyword>